<name>A0A450TW43_9GAMM</name>
<dbReference type="EMBL" id="CAADFA010000708">
    <property type="protein sequence ID" value="VFJ73194.1"/>
    <property type="molecule type" value="Genomic_DNA"/>
</dbReference>
<reference evidence="1" key="1">
    <citation type="submission" date="2019-02" db="EMBL/GenBank/DDBJ databases">
        <authorList>
            <person name="Gruber-Vodicka R. H."/>
            <person name="Seah K. B. B."/>
        </authorList>
    </citation>
    <scope>NUCLEOTIDE SEQUENCE</scope>
    <source>
        <strain evidence="1">BECK_BZ165</strain>
    </source>
</reference>
<accession>A0A450TW43</accession>
<protein>
    <submittedName>
        <fullName evidence="1">Uncharacterized protein</fullName>
    </submittedName>
</protein>
<sequence>MNSLGILRGCEKTSVYCGGPRIASGGVAKSQKSRHVACYTPRFLTLCALPDTSGQFCYNRASLRPRDFFTASEKKEAGLSFFHSYRFKEKALIGHIFSLGEGKPGIRFYERFRVKASPPVGWNRRALLTSVFFVIRPHAVFHA</sequence>
<gene>
    <name evidence="1" type="ORF">BECKFM1743C_GA0114222_107082</name>
</gene>
<organism evidence="1">
    <name type="scientific">Candidatus Kentrum sp. FM</name>
    <dbReference type="NCBI Taxonomy" id="2126340"/>
    <lineage>
        <taxon>Bacteria</taxon>
        <taxon>Pseudomonadati</taxon>
        <taxon>Pseudomonadota</taxon>
        <taxon>Gammaproteobacteria</taxon>
        <taxon>Candidatus Kentrum</taxon>
    </lineage>
</organism>
<evidence type="ECO:0000313" key="1">
    <source>
        <dbReference type="EMBL" id="VFJ73194.1"/>
    </source>
</evidence>
<proteinExistence type="predicted"/>
<dbReference type="AlphaFoldDB" id="A0A450TW43"/>